<protein>
    <submittedName>
        <fullName evidence="2">Uncharacterized protein</fullName>
    </submittedName>
</protein>
<organism evidence="2 3">
    <name type="scientific">Streptomyces griseorubens</name>
    <dbReference type="NCBI Taxonomy" id="66897"/>
    <lineage>
        <taxon>Bacteria</taxon>
        <taxon>Bacillati</taxon>
        <taxon>Actinomycetota</taxon>
        <taxon>Actinomycetes</taxon>
        <taxon>Kitasatosporales</taxon>
        <taxon>Streptomycetaceae</taxon>
        <taxon>Streptomyces</taxon>
        <taxon>Streptomyces althioticus group</taxon>
    </lineage>
</organism>
<reference evidence="2 3" key="1">
    <citation type="submission" date="2014-04" db="EMBL/GenBank/DDBJ databases">
        <title>Draft genome sequence of the novel Streptomyces griseorubens JSD-1 playing a role in carbon and nitrogen cycle.</title>
        <authorList>
            <consortium name="Shanghai Jiao Tong University"/>
            <person name="Feng H."/>
            <person name="Sun Y."/>
            <person name="Zhi Y."/>
            <person name="Mao L."/>
            <person name="Luo Y."/>
            <person name="Wei X."/>
            <person name="Zhou P."/>
        </authorList>
    </citation>
    <scope>NUCLEOTIDE SEQUENCE [LARGE SCALE GENOMIC DNA]</scope>
    <source>
        <strain evidence="2 3">JSD-1</strain>
    </source>
</reference>
<evidence type="ECO:0000313" key="3">
    <source>
        <dbReference type="Proteomes" id="UP000027632"/>
    </source>
</evidence>
<proteinExistence type="predicted"/>
<dbReference type="Proteomes" id="UP000027632">
    <property type="component" value="Unassembled WGS sequence"/>
</dbReference>
<evidence type="ECO:0000313" key="2">
    <source>
        <dbReference type="EMBL" id="KEG42326.1"/>
    </source>
</evidence>
<keyword evidence="3" id="KW-1185">Reference proteome</keyword>
<name>A0ABR4T5T5_9ACTN</name>
<feature type="compositionally biased region" description="Basic and acidic residues" evidence="1">
    <location>
        <begin position="221"/>
        <end position="233"/>
    </location>
</feature>
<feature type="compositionally biased region" description="Basic and acidic residues" evidence="1">
    <location>
        <begin position="202"/>
        <end position="213"/>
    </location>
</feature>
<feature type="region of interest" description="Disordered" evidence="1">
    <location>
        <begin position="202"/>
        <end position="241"/>
    </location>
</feature>
<comment type="caution">
    <text evidence="2">The sequence shown here is derived from an EMBL/GenBank/DDBJ whole genome shotgun (WGS) entry which is preliminary data.</text>
</comment>
<dbReference type="EMBL" id="JJMG01000078">
    <property type="protein sequence ID" value="KEG42326.1"/>
    <property type="molecule type" value="Genomic_DNA"/>
</dbReference>
<accession>A0ABR4T5T5</accession>
<evidence type="ECO:0000256" key="1">
    <source>
        <dbReference type="SAM" id="MobiDB-lite"/>
    </source>
</evidence>
<sequence>MHNALVSHDYRSGDVLSLECPFTETAVTGVTRYYVSVRWPWWEVDPQAENIRWNGERALPTPAAHEWEVFRTEPAETALKPGDTCLVGIPATVVHVQAVHRFDPPLVTGMLPRPASYLEVLRRGETHDPCLEDQGCTIDPVGGEPLRIELVFRPYAFLEPGDEVADRDGRAWRFDAAWNWCPFDGEQSGTPAWPLTLLFRRGEPTPKETEEVTRATSAGSHADELERWSELTRARPTTQQQ</sequence>
<gene>
    <name evidence="2" type="ORF">DJ64_32750</name>
</gene>